<reference evidence="3" key="2">
    <citation type="submission" date="2025-08" db="UniProtKB">
        <authorList>
            <consortium name="RefSeq"/>
        </authorList>
    </citation>
    <scope>IDENTIFICATION</scope>
    <source>
        <tissue evidence="3">Leaf</tissue>
    </source>
</reference>
<dbReference type="RefSeq" id="XP_019082593.1">
    <property type="nucleotide sequence ID" value="XM_019227048.1"/>
</dbReference>
<dbReference type="InterPro" id="IPR043502">
    <property type="entry name" value="DNA/RNA_pol_sf"/>
</dbReference>
<evidence type="ECO:0000313" key="3">
    <source>
        <dbReference type="RefSeq" id="XP_019082593.1"/>
    </source>
</evidence>
<proteinExistence type="predicted"/>
<sequence>MRRRLALSSSPPPFVSFLMSLFVVAERSVNSMSTMLFFKAHYKKKFICLSLLDTSLFILRRGRAIVYMLVYVDDILVTGNDTSLLNYTLDGLAKRFSVKDHEELHYFLGVEAVRVPTGLHLLHQRKYILDLLRRTNMLDAKPVQTPMVTSPKLTLKSGSALPDPTEYRSVVGSFQYLAFTRPDISFVVNRLSQYMHSPTDLHWQAAKSLLRYLKGTTTHGIFFKQNNHLSLHAYSDADWAGDSVDYVSTNGYITYLGHTPVSWSSKKQKGVTRSSTEAKYRSVANTSSELRWVCSLLQELGITLPSIPTIYCDNIGATYLCTNPVFHSRMKHIAVDYHFVRQQVQSGVLRVVHVTTKDQLADALTKPLSRIPFTTFLRKIGVTSSPSILGGV</sequence>
<dbReference type="PANTHER" id="PTHR11439">
    <property type="entry name" value="GAG-POL-RELATED RETROTRANSPOSON"/>
    <property type="match status" value="1"/>
</dbReference>
<accession>A0ABM1Q755</accession>
<evidence type="ECO:0000259" key="1">
    <source>
        <dbReference type="Pfam" id="PF07727"/>
    </source>
</evidence>
<dbReference type="Pfam" id="PF07727">
    <property type="entry name" value="RVT_2"/>
    <property type="match status" value="1"/>
</dbReference>
<organism evidence="2 3">
    <name type="scientific">Camelina sativa</name>
    <name type="common">False flax</name>
    <name type="synonym">Myagrum sativum</name>
    <dbReference type="NCBI Taxonomy" id="90675"/>
    <lineage>
        <taxon>Eukaryota</taxon>
        <taxon>Viridiplantae</taxon>
        <taxon>Streptophyta</taxon>
        <taxon>Embryophyta</taxon>
        <taxon>Tracheophyta</taxon>
        <taxon>Spermatophyta</taxon>
        <taxon>Magnoliopsida</taxon>
        <taxon>eudicotyledons</taxon>
        <taxon>Gunneridae</taxon>
        <taxon>Pentapetalae</taxon>
        <taxon>rosids</taxon>
        <taxon>malvids</taxon>
        <taxon>Brassicales</taxon>
        <taxon>Brassicaceae</taxon>
        <taxon>Camelineae</taxon>
        <taxon>Camelina</taxon>
    </lineage>
</organism>
<dbReference type="Proteomes" id="UP000694864">
    <property type="component" value="Chromosome 7"/>
</dbReference>
<dbReference type="GeneID" id="109125429"/>
<keyword evidence="2" id="KW-1185">Reference proteome</keyword>
<dbReference type="InterPro" id="IPR013103">
    <property type="entry name" value="RVT_2"/>
</dbReference>
<reference evidence="2" key="1">
    <citation type="journal article" date="2014" name="Nat. Commun.">
        <title>The emerging biofuel crop Camelina sativa retains a highly undifferentiated hexaploid genome structure.</title>
        <authorList>
            <person name="Kagale S."/>
            <person name="Koh C."/>
            <person name="Nixon J."/>
            <person name="Bollina V."/>
            <person name="Clarke W.E."/>
            <person name="Tuteja R."/>
            <person name="Spillane C."/>
            <person name="Robinson S.J."/>
            <person name="Links M.G."/>
            <person name="Clarke C."/>
            <person name="Higgins E.E."/>
            <person name="Huebert T."/>
            <person name="Sharpe A.G."/>
            <person name="Parkin I.A."/>
        </authorList>
    </citation>
    <scope>NUCLEOTIDE SEQUENCE [LARGE SCALE GENOMIC DNA]</scope>
    <source>
        <strain evidence="2">cv. DH55</strain>
    </source>
</reference>
<feature type="domain" description="Reverse transcriptase Ty1/copia-type" evidence="1">
    <location>
        <begin position="54"/>
        <end position="148"/>
    </location>
</feature>
<name>A0ABM1Q755_CAMSA</name>
<gene>
    <name evidence="3" type="primary">LOC109125429</name>
</gene>
<dbReference type="SUPFAM" id="SSF56672">
    <property type="entry name" value="DNA/RNA polymerases"/>
    <property type="match status" value="1"/>
</dbReference>
<dbReference type="PANTHER" id="PTHR11439:SF500">
    <property type="entry name" value="RNA-DIRECTED DNA POLYMERASE"/>
    <property type="match status" value="1"/>
</dbReference>
<dbReference type="CDD" id="cd09272">
    <property type="entry name" value="RNase_HI_RT_Ty1"/>
    <property type="match status" value="1"/>
</dbReference>
<protein>
    <submittedName>
        <fullName evidence="3">Uncharacterized protein LOC109125429</fullName>
    </submittedName>
</protein>
<evidence type="ECO:0000313" key="2">
    <source>
        <dbReference type="Proteomes" id="UP000694864"/>
    </source>
</evidence>